<proteinExistence type="predicted"/>
<dbReference type="RefSeq" id="WP_062484577.1">
    <property type="nucleotide sequence ID" value="NZ_LN885086.1"/>
</dbReference>
<keyword evidence="3" id="KW-1185">Reference proteome</keyword>
<accession>A0A0S4KRE2</accession>
<keyword evidence="1" id="KW-1133">Transmembrane helix</keyword>
<dbReference type="KEGG" id="nio:NITINOP_1606"/>
<organism evidence="2 3">
    <name type="scientific">Candidatus Nitrospira inopinata</name>
    <dbReference type="NCBI Taxonomy" id="1715989"/>
    <lineage>
        <taxon>Bacteria</taxon>
        <taxon>Pseudomonadati</taxon>
        <taxon>Nitrospirota</taxon>
        <taxon>Nitrospiria</taxon>
        <taxon>Nitrospirales</taxon>
        <taxon>Nitrospiraceae</taxon>
        <taxon>Nitrospira</taxon>
    </lineage>
</organism>
<name>A0A0S4KRE2_9BACT</name>
<feature type="transmembrane region" description="Helical" evidence="1">
    <location>
        <begin position="271"/>
        <end position="293"/>
    </location>
</feature>
<dbReference type="OrthoDB" id="9792434at2"/>
<keyword evidence="1" id="KW-0812">Transmembrane</keyword>
<gene>
    <name evidence="2" type="ORF">NITINOP_1606</name>
</gene>
<keyword evidence="1" id="KW-0472">Membrane</keyword>
<evidence type="ECO:0000256" key="1">
    <source>
        <dbReference type="SAM" id="Phobius"/>
    </source>
</evidence>
<protein>
    <submittedName>
        <fullName evidence="2">Uncharacterized protein</fullName>
    </submittedName>
</protein>
<dbReference type="Proteomes" id="UP000066284">
    <property type="component" value="Chromosome 1"/>
</dbReference>
<evidence type="ECO:0000313" key="3">
    <source>
        <dbReference type="Proteomes" id="UP000066284"/>
    </source>
</evidence>
<feature type="transmembrane region" description="Helical" evidence="1">
    <location>
        <begin position="12"/>
        <end position="34"/>
    </location>
</feature>
<sequence>MSYRYNTIDVAVGVGMCAILFGALLFFAAAGGTYQMTLPQPSPFEQSVGLNSGMVWLQPAIGQAVVEQTLFERRVNRAISLAAAEWNRATLAYEEFVSRPGGPLGAVIHDAATIPAQHMGRIQEVMGRAIVNFTGRGVRAGLVSADQLHSTFNSKMIGLVEARRDMMNHQFFSTWQVTLGNRIVEAIRAHRKQAEAIQERLGAALVQLALAQLEAEQVRAMQQEKMGSLVFAAARAQAVADRAVPITAVVAVPATASVASERSTAWLDVPFVYLVAAACILAAIFAVGLSWAARSREEKELAKAQHDASRWVYRMAS</sequence>
<dbReference type="EMBL" id="LN885086">
    <property type="protein sequence ID" value="CUQ66581.1"/>
    <property type="molecule type" value="Genomic_DNA"/>
</dbReference>
<dbReference type="STRING" id="1715989.NITINOP_1606"/>
<evidence type="ECO:0000313" key="2">
    <source>
        <dbReference type="EMBL" id="CUQ66581.1"/>
    </source>
</evidence>
<dbReference type="AlphaFoldDB" id="A0A0S4KRE2"/>
<reference evidence="3" key="1">
    <citation type="submission" date="2015-09" db="EMBL/GenBank/DDBJ databases">
        <authorList>
            <person name="Daims H."/>
        </authorList>
    </citation>
    <scope>NUCLEOTIDE SEQUENCE [LARGE SCALE GENOMIC DNA]</scope>
</reference>